<protein>
    <submittedName>
        <fullName evidence="9">MotA/TolQ/ExbB proton channel family protein</fullName>
    </submittedName>
</protein>
<dbReference type="PANTHER" id="PTHR30625">
    <property type="entry name" value="PROTEIN TOLQ"/>
    <property type="match status" value="1"/>
</dbReference>
<evidence type="ECO:0000313" key="9">
    <source>
        <dbReference type="EMBL" id="QVL33268.1"/>
    </source>
</evidence>
<reference evidence="9" key="1">
    <citation type="submission" date="2021-05" db="EMBL/GenBank/DDBJ databases">
        <title>Complete genome sequence of the cellulolytic planctomycete Telmatocola sphagniphila SP2T and characterization of the first cellulase from planctomycetes.</title>
        <authorList>
            <person name="Rakitin A.L."/>
            <person name="Beletsky A.V."/>
            <person name="Naumoff D.G."/>
            <person name="Kulichevskaya I.S."/>
            <person name="Mardanov A.V."/>
            <person name="Ravin N.V."/>
            <person name="Dedysh S.N."/>
        </authorList>
    </citation>
    <scope>NUCLEOTIDE SEQUENCE</scope>
    <source>
        <strain evidence="9">SP2T</strain>
    </source>
</reference>
<feature type="transmembrane region" description="Helical" evidence="7">
    <location>
        <begin position="12"/>
        <end position="34"/>
    </location>
</feature>
<dbReference type="Pfam" id="PF01618">
    <property type="entry name" value="MotA_ExbB"/>
    <property type="match status" value="1"/>
</dbReference>
<evidence type="ECO:0000256" key="5">
    <source>
        <dbReference type="ARBA" id="ARBA00023136"/>
    </source>
</evidence>
<dbReference type="GO" id="GO:0017038">
    <property type="term" value="P:protein import"/>
    <property type="evidence" value="ECO:0007669"/>
    <property type="project" value="TreeGrafter"/>
</dbReference>
<dbReference type="InterPro" id="IPR050790">
    <property type="entry name" value="ExbB/TolQ_transport"/>
</dbReference>
<sequence>MSVKQSRRPHREWLWFLLSILIVGGITIPLWQYFQPAESTAAYWAKWNKERVARLLLGPEQILCYLCFVWSGLLLLQRYQECLRQRQAFSLGLLPTEEGVRVLPEDGRPLSRRIDSITRGKPFILAKMIQLGLSKFSISRKATDVGEVVRTQTEVEQNRMISSMGILSYLSWAIPAIGFLGTVRGLAGGMSKAGNQRDPDFIKQVTDQLGIAFDCTFVALALSVVLMYIIHVVQRAEELLLIDCQQYCQEHLLLRLYDPQPELAESVE</sequence>
<dbReference type="PANTHER" id="PTHR30625:SF11">
    <property type="entry name" value="MOTA_TOLQ_EXBB PROTON CHANNEL DOMAIN-CONTAINING PROTEIN"/>
    <property type="match status" value="1"/>
</dbReference>
<proteinExistence type="inferred from homology"/>
<evidence type="ECO:0000259" key="8">
    <source>
        <dbReference type="Pfam" id="PF01618"/>
    </source>
</evidence>
<organism evidence="9 10">
    <name type="scientific">Telmatocola sphagniphila</name>
    <dbReference type="NCBI Taxonomy" id="1123043"/>
    <lineage>
        <taxon>Bacteria</taxon>
        <taxon>Pseudomonadati</taxon>
        <taxon>Planctomycetota</taxon>
        <taxon>Planctomycetia</taxon>
        <taxon>Gemmatales</taxon>
        <taxon>Gemmataceae</taxon>
    </lineage>
</organism>
<evidence type="ECO:0000256" key="2">
    <source>
        <dbReference type="ARBA" id="ARBA00022475"/>
    </source>
</evidence>
<evidence type="ECO:0000256" key="7">
    <source>
        <dbReference type="SAM" id="Phobius"/>
    </source>
</evidence>
<dbReference type="EMBL" id="CP074694">
    <property type="protein sequence ID" value="QVL33268.1"/>
    <property type="molecule type" value="Genomic_DNA"/>
</dbReference>
<keyword evidence="10" id="KW-1185">Reference proteome</keyword>
<dbReference type="InterPro" id="IPR002898">
    <property type="entry name" value="MotA_ExbB_proton_chnl"/>
</dbReference>
<evidence type="ECO:0000313" key="10">
    <source>
        <dbReference type="Proteomes" id="UP000676194"/>
    </source>
</evidence>
<keyword evidence="3 7" id="KW-0812">Transmembrane</keyword>
<gene>
    <name evidence="9" type="ORF">KIH39_04950</name>
</gene>
<dbReference type="AlphaFoldDB" id="A0A8E6B7F4"/>
<accession>A0A8E6B7F4</accession>
<evidence type="ECO:0000256" key="1">
    <source>
        <dbReference type="ARBA" id="ARBA00004651"/>
    </source>
</evidence>
<name>A0A8E6B7F4_9BACT</name>
<evidence type="ECO:0000256" key="4">
    <source>
        <dbReference type="ARBA" id="ARBA00022989"/>
    </source>
</evidence>
<dbReference type="GO" id="GO:0005886">
    <property type="term" value="C:plasma membrane"/>
    <property type="evidence" value="ECO:0007669"/>
    <property type="project" value="UniProtKB-SubCell"/>
</dbReference>
<keyword evidence="2" id="KW-1003">Cell membrane</keyword>
<comment type="subcellular location">
    <subcellularLocation>
        <location evidence="1">Cell membrane</location>
        <topology evidence="1">Multi-pass membrane protein</topology>
    </subcellularLocation>
    <subcellularLocation>
        <location evidence="6">Membrane</location>
        <topology evidence="6">Multi-pass membrane protein</topology>
    </subcellularLocation>
</comment>
<keyword evidence="4 7" id="KW-1133">Transmembrane helix</keyword>
<feature type="domain" description="MotA/TolQ/ExbB proton channel" evidence="8">
    <location>
        <begin position="125"/>
        <end position="236"/>
    </location>
</feature>
<feature type="transmembrane region" description="Helical" evidence="7">
    <location>
        <begin position="54"/>
        <end position="76"/>
    </location>
</feature>
<keyword evidence="5 7" id="KW-0472">Membrane</keyword>
<comment type="similarity">
    <text evidence="6">Belongs to the exbB/tolQ family.</text>
</comment>
<evidence type="ECO:0000256" key="3">
    <source>
        <dbReference type="ARBA" id="ARBA00022692"/>
    </source>
</evidence>
<evidence type="ECO:0000256" key="6">
    <source>
        <dbReference type="RuleBase" id="RU004057"/>
    </source>
</evidence>
<feature type="transmembrane region" description="Helical" evidence="7">
    <location>
        <begin position="166"/>
        <end position="189"/>
    </location>
</feature>
<feature type="transmembrane region" description="Helical" evidence="7">
    <location>
        <begin position="209"/>
        <end position="230"/>
    </location>
</feature>
<dbReference type="RefSeq" id="WP_213498158.1">
    <property type="nucleotide sequence ID" value="NZ_CP074694.1"/>
</dbReference>
<keyword evidence="6" id="KW-0813">Transport</keyword>
<keyword evidence="6" id="KW-0653">Protein transport</keyword>
<dbReference type="Proteomes" id="UP000676194">
    <property type="component" value="Chromosome"/>
</dbReference>
<dbReference type="KEGG" id="tsph:KIH39_04950"/>